<dbReference type="GO" id="GO:0004497">
    <property type="term" value="F:monooxygenase activity"/>
    <property type="evidence" value="ECO:0007669"/>
    <property type="project" value="UniProtKB-KW"/>
</dbReference>
<sequence length="548" mass="63515">MDISSHTIHRLPTMSWASLLCTSALMAVIYCVIVLPVYNVYFHPLRRYPGPTLFAASSLCWGYWYRSGFWHEKVQELHKEYGHIVRVAPDELSFDIPEAWDEIYARKDSKMENRRPEFFISSKLHYIISANESDQKRMKSVLAPGFSYAALTEQEPIIRRNMDLFIRHIREASCAGKKPINFMRWVNYLTFDIIGELLFGESFGCVAGNEKLRAWQDLLISNLQLLHIICVSKRIWVFWLAMPWRDMYNLITQFTHFDKLIGTIVSDRLAGHTPDRNDLFELMKQGRRANVSRLESAGLSPSESASLINAVSKCMTQEEILANANLLTFAGSESSANSTASLLYRISADEALKTRLLSELHANFRSEDEITSVKAMALPFLRAVIEEGLRLHPVTPNALWRITPKQGNKIFEDWLPGNTVLSIHHRAMYRSEHNFKRAEEFIPERWMPNSDIYPEFANDRRNAFHPFSCGPRMCPARNLGYAEISIILARVLWSFDIVVAEESRHWRESLKGWVLWEKRPFWLYLIPRQEHVDDEPKTAESRNDNSHS</sequence>
<keyword evidence="7 9" id="KW-0503">Monooxygenase</keyword>
<dbReference type="Gene3D" id="1.10.630.10">
    <property type="entry name" value="Cytochrome P450"/>
    <property type="match status" value="1"/>
</dbReference>
<dbReference type="GO" id="GO:0020037">
    <property type="term" value="F:heme binding"/>
    <property type="evidence" value="ECO:0007669"/>
    <property type="project" value="InterPro"/>
</dbReference>
<dbReference type="PANTHER" id="PTHR24305">
    <property type="entry name" value="CYTOCHROME P450"/>
    <property type="match status" value="1"/>
</dbReference>
<keyword evidence="5 9" id="KW-0560">Oxidoreductase</keyword>
<evidence type="ECO:0000256" key="1">
    <source>
        <dbReference type="ARBA" id="ARBA00001971"/>
    </source>
</evidence>
<dbReference type="InterPro" id="IPR036396">
    <property type="entry name" value="Cyt_P450_sf"/>
</dbReference>
<keyword evidence="10" id="KW-1133">Transmembrane helix</keyword>
<evidence type="ECO:0000256" key="10">
    <source>
        <dbReference type="SAM" id="Phobius"/>
    </source>
</evidence>
<dbReference type="EMBL" id="LFZO01000168">
    <property type="protein sequence ID" value="KXT12038.1"/>
    <property type="molecule type" value="Genomic_DNA"/>
</dbReference>
<keyword evidence="3 8" id="KW-0349">Heme</keyword>
<keyword evidence="6 8" id="KW-0408">Iron</keyword>
<keyword evidence="4 8" id="KW-0479">Metal-binding</keyword>
<evidence type="ECO:0000256" key="4">
    <source>
        <dbReference type="ARBA" id="ARBA00022723"/>
    </source>
</evidence>
<dbReference type="PRINTS" id="PR00463">
    <property type="entry name" value="EP450I"/>
</dbReference>
<keyword evidence="10" id="KW-0472">Membrane</keyword>
<gene>
    <name evidence="11" type="ORF">AC579_4681</name>
</gene>
<feature type="binding site" description="axial binding residue" evidence="8">
    <location>
        <position position="474"/>
    </location>
    <ligand>
        <name>heme</name>
        <dbReference type="ChEBI" id="CHEBI:30413"/>
    </ligand>
    <ligandPart>
        <name>Fe</name>
        <dbReference type="ChEBI" id="CHEBI:18248"/>
    </ligandPart>
</feature>
<dbReference type="InterPro" id="IPR001128">
    <property type="entry name" value="Cyt_P450"/>
</dbReference>
<dbReference type="OrthoDB" id="1470350at2759"/>
<evidence type="ECO:0000313" key="11">
    <source>
        <dbReference type="EMBL" id="KXT12038.1"/>
    </source>
</evidence>
<accession>A0A139IBB2</accession>
<dbReference type="CDD" id="cd11058">
    <property type="entry name" value="CYP60B-like"/>
    <property type="match status" value="1"/>
</dbReference>
<name>A0A139IBB2_9PEZI</name>
<dbReference type="GO" id="GO:0016705">
    <property type="term" value="F:oxidoreductase activity, acting on paired donors, with incorporation or reduction of molecular oxygen"/>
    <property type="evidence" value="ECO:0007669"/>
    <property type="project" value="InterPro"/>
</dbReference>
<comment type="caution">
    <text evidence="11">The sequence shown here is derived from an EMBL/GenBank/DDBJ whole genome shotgun (WGS) entry which is preliminary data.</text>
</comment>
<dbReference type="InterPro" id="IPR017972">
    <property type="entry name" value="Cyt_P450_CS"/>
</dbReference>
<dbReference type="GO" id="GO:0005506">
    <property type="term" value="F:iron ion binding"/>
    <property type="evidence" value="ECO:0007669"/>
    <property type="project" value="InterPro"/>
</dbReference>
<evidence type="ECO:0000256" key="6">
    <source>
        <dbReference type="ARBA" id="ARBA00023004"/>
    </source>
</evidence>
<evidence type="ECO:0000256" key="9">
    <source>
        <dbReference type="RuleBase" id="RU000461"/>
    </source>
</evidence>
<keyword evidence="12" id="KW-1185">Reference proteome</keyword>
<dbReference type="Pfam" id="PF00067">
    <property type="entry name" value="p450"/>
    <property type="match status" value="1"/>
</dbReference>
<protein>
    <recommendedName>
        <fullName evidence="13">Cytochrome P450</fullName>
    </recommendedName>
</protein>
<proteinExistence type="inferred from homology"/>
<evidence type="ECO:0000313" key="12">
    <source>
        <dbReference type="Proteomes" id="UP000073492"/>
    </source>
</evidence>
<reference evidence="11 12" key="1">
    <citation type="submission" date="2015-07" db="EMBL/GenBank/DDBJ databases">
        <title>Comparative genomics of the Sigatoka disease complex on banana suggests a link between parallel evolutionary changes in Pseudocercospora fijiensis and Pseudocercospora eumusae and increased virulence on the banana host.</title>
        <authorList>
            <person name="Chang T.-C."/>
            <person name="Salvucci A."/>
            <person name="Crous P.W."/>
            <person name="Stergiopoulos I."/>
        </authorList>
    </citation>
    <scope>NUCLEOTIDE SEQUENCE [LARGE SCALE GENOMIC DNA]</scope>
    <source>
        <strain evidence="11 12">CBS 116634</strain>
    </source>
</reference>
<dbReference type="STRING" id="113226.A0A139IBB2"/>
<dbReference type="InterPro" id="IPR050121">
    <property type="entry name" value="Cytochrome_P450_monoxygenase"/>
</dbReference>
<feature type="transmembrane region" description="Helical" evidence="10">
    <location>
        <begin position="16"/>
        <end position="41"/>
    </location>
</feature>
<keyword evidence="10" id="KW-0812">Transmembrane</keyword>
<dbReference type="PANTHER" id="PTHR24305:SF230">
    <property type="entry name" value="P450, PUTATIVE (EUROFUNG)-RELATED"/>
    <property type="match status" value="1"/>
</dbReference>
<comment type="cofactor">
    <cofactor evidence="1 8">
        <name>heme</name>
        <dbReference type="ChEBI" id="CHEBI:30413"/>
    </cofactor>
</comment>
<comment type="similarity">
    <text evidence="2 9">Belongs to the cytochrome P450 family.</text>
</comment>
<organism evidence="11 12">
    <name type="scientific">Pseudocercospora musae</name>
    <dbReference type="NCBI Taxonomy" id="113226"/>
    <lineage>
        <taxon>Eukaryota</taxon>
        <taxon>Fungi</taxon>
        <taxon>Dikarya</taxon>
        <taxon>Ascomycota</taxon>
        <taxon>Pezizomycotina</taxon>
        <taxon>Dothideomycetes</taxon>
        <taxon>Dothideomycetidae</taxon>
        <taxon>Mycosphaerellales</taxon>
        <taxon>Mycosphaerellaceae</taxon>
        <taxon>Pseudocercospora</taxon>
    </lineage>
</organism>
<evidence type="ECO:0008006" key="13">
    <source>
        <dbReference type="Google" id="ProtNLM"/>
    </source>
</evidence>
<dbReference type="AlphaFoldDB" id="A0A139IBB2"/>
<dbReference type="PROSITE" id="PS00086">
    <property type="entry name" value="CYTOCHROME_P450"/>
    <property type="match status" value="1"/>
</dbReference>
<dbReference type="SUPFAM" id="SSF48264">
    <property type="entry name" value="Cytochrome P450"/>
    <property type="match status" value="1"/>
</dbReference>
<evidence type="ECO:0000256" key="3">
    <source>
        <dbReference type="ARBA" id="ARBA00022617"/>
    </source>
</evidence>
<evidence type="ECO:0000256" key="7">
    <source>
        <dbReference type="ARBA" id="ARBA00023033"/>
    </source>
</evidence>
<evidence type="ECO:0000256" key="2">
    <source>
        <dbReference type="ARBA" id="ARBA00010617"/>
    </source>
</evidence>
<evidence type="ECO:0000256" key="5">
    <source>
        <dbReference type="ARBA" id="ARBA00023002"/>
    </source>
</evidence>
<evidence type="ECO:0000256" key="8">
    <source>
        <dbReference type="PIRSR" id="PIRSR602401-1"/>
    </source>
</evidence>
<dbReference type="Proteomes" id="UP000073492">
    <property type="component" value="Unassembled WGS sequence"/>
</dbReference>
<dbReference type="InterPro" id="IPR002401">
    <property type="entry name" value="Cyt_P450_E_grp-I"/>
</dbReference>